<feature type="transmembrane region" description="Helical" evidence="10">
    <location>
        <begin position="2768"/>
        <end position="2788"/>
    </location>
</feature>
<evidence type="ECO:0000313" key="13">
    <source>
        <dbReference type="Proteomes" id="UP000549394"/>
    </source>
</evidence>
<dbReference type="InterPro" id="IPR003439">
    <property type="entry name" value="ABC_transporter-like_ATP-bd"/>
</dbReference>
<feature type="transmembrane region" description="Helical" evidence="10">
    <location>
        <begin position="1224"/>
        <end position="1247"/>
    </location>
</feature>
<feature type="transmembrane region" description="Helical" evidence="10">
    <location>
        <begin position="194"/>
        <end position="215"/>
    </location>
</feature>
<feature type="transmembrane region" description="Helical" evidence="10">
    <location>
        <begin position="1115"/>
        <end position="1137"/>
    </location>
</feature>
<feature type="transmembrane region" description="Helical" evidence="10">
    <location>
        <begin position="235"/>
        <end position="258"/>
    </location>
</feature>
<dbReference type="EMBL" id="CAJFCJ010000014">
    <property type="protein sequence ID" value="CAD5121577.1"/>
    <property type="molecule type" value="Genomic_DNA"/>
</dbReference>
<evidence type="ECO:0000256" key="1">
    <source>
        <dbReference type="ARBA" id="ARBA00004141"/>
    </source>
</evidence>
<accession>A0A7I8VZ17</accession>
<dbReference type="PROSITE" id="PS00211">
    <property type="entry name" value="ABC_TRANSPORTER_1"/>
    <property type="match status" value="2"/>
</dbReference>
<dbReference type="Gene3D" id="3.40.50.300">
    <property type="entry name" value="P-loop containing nucleotide triphosphate hydrolases"/>
    <property type="match status" value="4"/>
</dbReference>
<dbReference type="PANTHER" id="PTHR19229">
    <property type="entry name" value="ATP-BINDING CASSETTE TRANSPORTER SUBFAMILY A ABCA"/>
    <property type="match status" value="1"/>
</dbReference>
<dbReference type="Proteomes" id="UP000549394">
    <property type="component" value="Unassembled WGS sequence"/>
</dbReference>
<evidence type="ECO:0000256" key="6">
    <source>
        <dbReference type="ARBA" id="ARBA00022840"/>
    </source>
</evidence>
<dbReference type="GO" id="GO:0016020">
    <property type="term" value="C:membrane"/>
    <property type="evidence" value="ECO:0007669"/>
    <property type="project" value="UniProtKB-SubCell"/>
</dbReference>
<evidence type="ECO:0000256" key="10">
    <source>
        <dbReference type="SAM" id="Phobius"/>
    </source>
</evidence>
<dbReference type="GO" id="GO:0016887">
    <property type="term" value="F:ATP hydrolysis activity"/>
    <property type="evidence" value="ECO:0007669"/>
    <property type="project" value="InterPro"/>
</dbReference>
<dbReference type="GO" id="GO:0140359">
    <property type="term" value="F:ABC-type transporter activity"/>
    <property type="evidence" value="ECO:0007669"/>
    <property type="project" value="InterPro"/>
</dbReference>
<dbReference type="FunFam" id="3.40.50.300:FF:000327">
    <property type="entry name" value="ATP-binding cassette sub-family A member 3"/>
    <property type="match status" value="2"/>
</dbReference>
<evidence type="ECO:0000256" key="9">
    <source>
        <dbReference type="SAM" id="MobiDB-lite"/>
    </source>
</evidence>
<evidence type="ECO:0000256" key="7">
    <source>
        <dbReference type="ARBA" id="ARBA00022989"/>
    </source>
</evidence>
<evidence type="ECO:0000313" key="12">
    <source>
        <dbReference type="EMBL" id="CAD5121577.1"/>
    </source>
</evidence>
<feature type="transmembrane region" description="Helical" evidence="10">
    <location>
        <begin position="2867"/>
        <end position="2889"/>
    </location>
</feature>
<feature type="domain" description="ABC transporter" evidence="11">
    <location>
        <begin position="1305"/>
        <end position="1533"/>
    </location>
</feature>
<dbReference type="GO" id="GO:0005319">
    <property type="term" value="F:lipid transporter activity"/>
    <property type="evidence" value="ECO:0007669"/>
    <property type="project" value="TreeGrafter"/>
</dbReference>
<feature type="transmembrane region" description="Helical" evidence="10">
    <location>
        <begin position="1993"/>
        <end position="2014"/>
    </location>
</feature>
<keyword evidence="4" id="KW-0677">Repeat</keyword>
<organism evidence="12 13">
    <name type="scientific">Dimorphilus gyrociliatus</name>
    <dbReference type="NCBI Taxonomy" id="2664684"/>
    <lineage>
        <taxon>Eukaryota</taxon>
        <taxon>Metazoa</taxon>
        <taxon>Spiralia</taxon>
        <taxon>Lophotrochozoa</taxon>
        <taxon>Annelida</taxon>
        <taxon>Polychaeta</taxon>
        <taxon>Polychaeta incertae sedis</taxon>
        <taxon>Dinophilidae</taxon>
        <taxon>Dimorphilus</taxon>
    </lineage>
</organism>
<feature type="transmembrane region" description="Helical" evidence="10">
    <location>
        <begin position="1001"/>
        <end position="1026"/>
    </location>
</feature>
<dbReference type="InterPro" id="IPR017871">
    <property type="entry name" value="ABC_transporter-like_CS"/>
</dbReference>
<feature type="transmembrane region" description="Helical" evidence="10">
    <location>
        <begin position="2800"/>
        <end position="2821"/>
    </location>
</feature>
<reference evidence="12 13" key="1">
    <citation type="submission" date="2020-08" db="EMBL/GenBank/DDBJ databases">
        <authorList>
            <person name="Hejnol A."/>
        </authorList>
    </citation>
    <scope>NUCLEOTIDE SEQUENCE [LARGE SCALE GENOMIC DNA]</scope>
</reference>
<feature type="transmembrane region" description="Helical" evidence="10">
    <location>
        <begin position="2833"/>
        <end position="2855"/>
    </location>
</feature>
<evidence type="ECO:0000259" key="11">
    <source>
        <dbReference type="PROSITE" id="PS50893"/>
    </source>
</evidence>
<feature type="transmembrane region" description="Helical" evidence="10">
    <location>
        <begin position="380"/>
        <end position="401"/>
    </location>
</feature>
<dbReference type="SUPFAM" id="SSF52540">
    <property type="entry name" value="P-loop containing nucleoside triphosphate hydrolases"/>
    <property type="match status" value="4"/>
</dbReference>
<evidence type="ECO:0000256" key="3">
    <source>
        <dbReference type="ARBA" id="ARBA00022692"/>
    </source>
</evidence>
<feature type="transmembrane region" description="Helical" evidence="10">
    <location>
        <begin position="834"/>
        <end position="852"/>
    </location>
</feature>
<feature type="transmembrane region" description="Helical" evidence="10">
    <location>
        <begin position="1052"/>
        <end position="1075"/>
    </location>
</feature>
<dbReference type="SMART" id="SM00382">
    <property type="entry name" value="AAA"/>
    <property type="match status" value="4"/>
</dbReference>
<dbReference type="GO" id="GO:0005524">
    <property type="term" value="F:ATP binding"/>
    <property type="evidence" value="ECO:0007669"/>
    <property type="project" value="UniProtKB-KW"/>
</dbReference>
<protein>
    <submittedName>
        <fullName evidence="12">DgyrCDS10076</fullName>
    </submittedName>
</protein>
<dbReference type="InterPro" id="IPR056264">
    <property type="entry name" value="R2_ABCA1-4-like"/>
</dbReference>
<keyword evidence="3 10" id="KW-0812">Transmembrane</keyword>
<proteinExistence type="predicted"/>
<dbReference type="CDD" id="cd03263">
    <property type="entry name" value="ABC_subfamily_A"/>
    <property type="match status" value="4"/>
</dbReference>
<sequence length="3364" mass="378472">MKPLRVSPVMNSESSERIVGKEINRTLLQIHSAPKNRITEELVMNVKDYLKIDKIPLWYNKESDLETEVVKQPGERYKNSIGIVFRDVNDSLPDSVVYSLRLPIDPDGKLGQKDWFTRSVTNNMPSQAPVDKSNIYGGSPNYVESGFLTFQLALDHAILKHRLPNIDEANFEVRMNRSPHPPYKDDPVVRIMQFMAFVIFMSYNVFTANFVNGVVEEKEKRLREFMRIYGLKSYLNWLSWIFKSLITLIVITILLTLFLKVKTNNGSFFPQSDVTFVFFFFFMYGLSVLSFCCITAAIFNTVRVASGLTSLITFLTYMPNFFLANQWPKLSAGAKWGTGILYNMALGNGWSIIQIHEGAGYGAKWSNINSYVTVDQNFKLSYVLALFTIQIVIHLLIVWYLDNVFPGEYGVPRPPYFPFTKNYWLGTTPKQESQENIRDLNFGDMFEHPDSSLKPSIRIRQLVKTFDANGKKTTAVDKLNMDIYEGQITALLGHNGAGKSTAMAMLTGLLKPSDGNAYIYGHSIKTDIESARQHLGYCPQDNVLFDLLTVEQHLRFFAELKGCQKENLQREIDSSLKFLDLFEKKHDLPGELSGGQKRRLCIGIGLINGSNTLILDEPTAGLDPEARRKMWDILQKIRNEKTIILATHFMDEADLLGDRIGIMANGQLQCIGSSLFLKSKFGVGYHMVMAKASNCDVDKISQTIRQYVPNALLESNISSELSYILPKESSENYEEMFRVIEDNLKSLGINSFGVSITTMEEVFLKVGEITKADGIERLQKKHDTSSEIAKDTAEITAQTTAIFQSNQISGLSYHFNQMKSQFSKKFSISTCFKLLLLFQLLFPAFLVLLPVINARNIEKSTKSDNSPKDMTLSMVNENNILFGPSIQTFEDGYKSYVTKFKGTSFETTDNPNMTAALIDIGRKEVTTYLNRYLIACKKSNDTKIAFFNAQYYHTAAISLSAYTNGLMKAFVGEKYSIKTINHPLPFLPDAQAKKDQRSTNIVSAAIISNFVISAALLFNSFSYYLIKERASGSKHLQFVSGIKILNYWIPHYIFDVLFCLLGLTFVLAAACAGRLRGLVADLNYLKAFTLSIGLAMSGMPLTYLISGFFTTPTAGITFILMFFIFLGILPNILVIVMRIIDTSASMNVAIALDWLFTTFWPSYNYGIGLTNILQKQANLKACSDIDKDIIREYCEINSEYICCKEENTNTNYFSFDKLGIGKNLLFLFFQAALYFGLVIFRESNIFINLKRKMNNRLVSIQEQLNNDHDTEMVSRVGQTLDEDVEREKNKIASLEIHNGTYDYIIVAQGLYKYYGSLLAVKDLSLGVKKGTCFGLLGVNGAGKTTTFKMLTGDEVMSKGSAYINGINVSTDLDKTHKLIGYCPQFDAIIDELTVTEMINLYCRIRGVDNAKELCNELLDILLLRDHAKKLTVNLSGGNKRKLSTALAFIGNPPIVFLDEPTSGMDPLAKRIVWDVITKMRDNGTSVVLTSHSMEECEALCTEMAIMVNGEFKCYGGVQHLKSKYGEGYSLIAKVKSSLNDEYSLSDATEELKGFVESTFEGSKLKDAHDGYVHYQISSTNARWSTLFSIMEKAKERYRIEDYSVSQTTLEEVFIGFAKLQHDKEHIDIPFKIRCGNYSCEIVHMTSPRIVPEMQSSYSVSKQNLKKNGSSAITQFRILCRKNFLLVSSSKGQLAIELLIPLCLGLLFFTLRNVIKPEVFDQPTVWSAFPAKEFTNKTNGTYLQIYSTPKNALTERLAESARNFLNISNRPKWYDKESDLEADIVKQRGDDYKNAIGIIFKEMDNGKLADEAVYSLRFPTDPDGKLGAKDWFTRGVQRQFITLSPVEKDVIYGADPSYAETGFLPLQLAINRALLRERSSQISESYFDILMNRLPHPHYTSDPIPTMMPFLAFIIFISFNVNTLNFIRGVVLEKEKRLKELMKICGLKSSLNWFAWILRSMIVLVVVSLLFTFFLCVQTKNGAFLAKSDPSLIFVFFLMYGMSVLSYCCIVSAIFSQARAAATVGSLFSFFTYMPNFFLANRWEAVSTGAKWGTGVLYNMALVHGWTLFQLHETAGYGAKWSNINSYVTVDQNFKIANVLILFTIDIVVYLFIAWYLDNVFPGPYGIPKPPYFLCSKAFWTGSPVETDNFTEEINDTQLNDMFEKPTDNLNIGIRVRKLEKSFSVRGKKTKAVNGLDMDIFEGQITALLGHNGAGKSTAMAMLTGLLKPSGGNAYINGHSIKTDIEGARQQLGYCPQDNVVFDLLTVEQHLRFFAELKGCQKENLQREIDDTINLLGLNDKRKDFAGKLSGGQKRRLCIGIALINGSNTLILDEPTAGLDPEARRKMWDILQKIRNEKTIILATHFMDEADLLGDRIGIMANGQLQCIGSSLFLKSKFGVGYHLVMAKASNCDVDKISQTIRQYVPNALLESNISSELSYILPKESSENYEEMFRDIEDNLETLGITSFGVSITTMEEVFLKVGEITNADGIERLKKTEDSKELLGENTDFTQLEANVLFQSKTLQDFNFTFEQLKSQFSKKLSVTLNNRILAFFQMIFPEILVLLAVINSENIENATKADNSERDLSLGMVDHNNVVFGSTVQAFEDGYKSYVTKFKGTSFDTTNNPNLTAVLIDIGKQEVTTFLSRYLIACEMSTNTKIAYFNAQYYHTAAISLSAYMNGLMKAFVGEKYSIKTFNHPLPFLPDAKAKKDQQSTNIASTGVVSNFIIASAIIYGTLCIYAIKERMSKSKHLQFVSGVSSLNYWIPHYIYDFLNILLALTIIIIIATAAQLKGLKSDENYLKAFVLSISFASAGVPLTYLFCNLFTVPSTGNTMVLMMYLFSGTATVLSVLVMRIIGTTGALQVSEILDWIFTFIWPFYNFGIGLANIFEKQANLKTCGNIDESTLQSYCKTNDNFLCCKSENRDSNYFSFDNGGIGKHILFLFLQGAVFFGIVVLKESNMFVHLKRKMHKKLVEAHEQINDDSSPEKISSSRPAVNEDVDRQKEKILSWEINDQTSEYVLVAKTLYKYYGSLLAVKDLSLGVKKGTCFGLLGVNGAGKTTTFKMLTGDEVMSKGSAYINGINVSTDLDKTHKLIGYCPQFDAIIDELTVTEMINLYCRIRGVDNAKELCNELLDILLLRDHAKKLTVNLSGGNKRKLSTALAFIGNPPIVFLDEPTSGMDPLAKRIVWDVITKMRDNGTSVVLTSHSMEECEALCTEMAIMVNGEFKCYGGVQHLKSKYGEGYSLIAKVKSSLNDEYSLSDATEELKGFVESTFEGSKLKDAHDGYVHYQISSTNARWSTLFSIMEKAKERYRIEDYSVSQTTLEEVFIGFAKLQKERECRNIPPSIQCRNCMKFLFCCGCCN</sequence>
<keyword evidence="7 10" id="KW-1133">Transmembrane helix</keyword>
<dbReference type="OrthoDB" id="6512918at2759"/>
<keyword evidence="6" id="KW-0067">ATP-binding</keyword>
<comment type="subcellular location">
    <subcellularLocation>
        <location evidence="1">Membrane</location>
        <topology evidence="1">Multi-pass membrane protein</topology>
    </subcellularLocation>
</comment>
<evidence type="ECO:0000256" key="2">
    <source>
        <dbReference type="ARBA" id="ARBA00022448"/>
    </source>
</evidence>
<name>A0A7I8VZ17_9ANNE</name>
<feature type="transmembrane region" description="Helical" evidence="10">
    <location>
        <begin position="1087"/>
        <end position="1109"/>
    </location>
</feature>
<dbReference type="NCBIfam" id="NF010167">
    <property type="entry name" value="PRK13648.1"/>
    <property type="match status" value="4"/>
</dbReference>
<gene>
    <name evidence="12" type="ORF">DGYR_LOCUS9512</name>
</gene>
<dbReference type="PANTHER" id="PTHR19229:SF250">
    <property type="entry name" value="ABC TRANSPORTER DOMAIN-CONTAINING PROTEIN-RELATED"/>
    <property type="match status" value="1"/>
</dbReference>
<feature type="domain" description="ABC transporter" evidence="11">
    <location>
        <begin position="3021"/>
        <end position="3249"/>
    </location>
</feature>
<keyword evidence="2" id="KW-0813">Transport</keyword>
<feature type="domain" description="ABC transporter" evidence="11">
    <location>
        <begin position="457"/>
        <end position="690"/>
    </location>
</feature>
<keyword evidence="13" id="KW-1185">Reference proteome</keyword>
<feature type="domain" description="ABC transporter" evidence="11">
    <location>
        <begin position="2173"/>
        <end position="2406"/>
    </location>
</feature>
<dbReference type="InterPro" id="IPR003593">
    <property type="entry name" value="AAA+_ATPase"/>
</dbReference>
<feature type="transmembrane region" description="Helical" evidence="10">
    <location>
        <begin position="2095"/>
        <end position="2116"/>
    </location>
</feature>
<feature type="transmembrane region" description="Helical" evidence="10">
    <location>
        <begin position="278"/>
        <end position="299"/>
    </location>
</feature>
<feature type="transmembrane region" description="Helical" evidence="10">
    <location>
        <begin position="1909"/>
        <end position="1931"/>
    </location>
</feature>
<keyword evidence="5" id="KW-0547">Nucleotide-binding</keyword>
<dbReference type="InterPro" id="IPR013525">
    <property type="entry name" value="ABC2_TM"/>
</dbReference>
<dbReference type="PROSITE" id="PS50893">
    <property type="entry name" value="ABC_TRANSPORTER_2"/>
    <property type="match status" value="4"/>
</dbReference>
<feature type="transmembrane region" description="Helical" evidence="10">
    <location>
        <begin position="2717"/>
        <end position="2742"/>
    </location>
</feature>
<dbReference type="FunFam" id="3.40.50.300:FF:000298">
    <property type="entry name" value="ATP-binding cassette sub-family A member 12"/>
    <property type="match status" value="2"/>
</dbReference>
<dbReference type="Pfam" id="PF12698">
    <property type="entry name" value="ABC2_membrane_3"/>
    <property type="match status" value="4"/>
</dbReference>
<evidence type="ECO:0000256" key="4">
    <source>
        <dbReference type="ARBA" id="ARBA00022737"/>
    </source>
</evidence>
<evidence type="ECO:0000256" key="8">
    <source>
        <dbReference type="ARBA" id="ARBA00023136"/>
    </source>
</evidence>
<evidence type="ECO:0000256" key="5">
    <source>
        <dbReference type="ARBA" id="ARBA00022741"/>
    </source>
</evidence>
<keyword evidence="8 10" id="KW-0472">Membrane</keyword>
<dbReference type="InterPro" id="IPR027417">
    <property type="entry name" value="P-loop_NTPase"/>
</dbReference>
<dbReference type="Pfam" id="PF00005">
    <property type="entry name" value="ABC_tran"/>
    <property type="match status" value="4"/>
</dbReference>
<feature type="region of interest" description="Disordered" evidence="9">
    <location>
        <begin position="2979"/>
        <end position="3000"/>
    </location>
</feature>
<dbReference type="InterPro" id="IPR026082">
    <property type="entry name" value="ABCA"/>
</dbReference>
<dbReference type="Pfam" id="PF23321">
    <property type="entry name" value="R1_ABCA1"/>
    <property type="match status" value="2"/>
</dbReference>
<feature type="transmembrane region" description="Helical" evidence="10">
    <location>
        <begin position="1952"/>
        <end position="1973"/>
    </location>
</feature>
<comment type="caution">
    <text evidence="12">The sequence shown here is derived from an EMBL/GenBank/DDBJ whole genome shotgun (WGS) entry which is preliminary data.</text>
</comment>
<feature type="transmembrane region" description="Helical" evidence="10">
    <location>
        <begin position="2936"/>
        <end position="2956"/>
    </location>
</feature>